<dbReference type="AlphaFoldDB" id="A0A4R3ZPD6"/>
<proteinExistence type="predicted"/>
<evidence type="ECO:0000256" key="1">
    <source>
        <dbReference type="SAM" id="Phobius"/>
    </source>
</evidence>
<feature type="transmembrane region" description="Helical" evidence="1">
    <location>
        <begin position="75"/>
        <end position="97"/>
    </location>
</feature>
<keyword evidence="1" id="KW-0472">Membrane</keyword>
<organism evidence="2 3">
    <name type="scientific">Dietzia cinnamea</name>
    <dbReference type="NCBI Taxonomy" id="321318"/>
    <lineage>
        <taxon>Bacteria</taxon>
        <taxon>Bacillati</taxon>
        <taxon>Actinomycetota</taxon>
        <taxon>Actinomycetes</taxon>
        <taxon>Mycobacteriales</taxon>
        <taxon>Dietziaceae</taxon>
        <taxon>Dietzia</taxon>
    </lineage>
</organism>
<name>A0A4R3ZPD6_9ACTN</name>
<accession>A0A4R3ZPD6</accession>
<keyword evidence="1" id="KW-1133">Transmembrane helix</keyword>
<evidence type="ECO:0000313" key="3">
    <source>
        <dbReference type="Proteomes" id="UP000295805"/>
    </source>
</evidence>
<protein>
    <submittedName>
        <fullName evidence="2">Uncharacterized protein</fullName>
    </submittedName>
</protein>
<dbReference type="Proteomes" id="UP000295805">
    <property type="component" value="Unassembled WGS sequence"/>
</dbReference>
<reference evidence="2 3" key="1">
    <citation type="submission" date="2019-03" db="EMBL/GenBank/DDBJ databases">
        <title>Root nodule microbial communities of legume samples collected from USA, Mexico and Botswana.</title>
        <authorList>
            <person name="Hirsch A."/>
        </authorList>
    </citation>
    <scope>NUCLEOTIDE SEQUENCE [LARGE SCALE GENOMIC DNA]</scope>
    <source>
        <strain evidence="2 3">55</strain>
    </source>
</reference>
<comment type="caution">
    <text evidence="2">The sequence shown here is derived from an EMBL/GenBank/DDBJ whole genome shotgun (WGS) entry which is preliminary data.</text>
</comment>
<sequence length="196" mass="20900">MVASPSGQGLVHGANDWSRRLGISLRPWSAHSPHGLLLRGAIQTAVSVFVVVVGRRLRGADEVTAGAGELESLRAVALLLVIGAMATGLLGVARMVVGAIDLAPRTTVTGTVLSLDDRQALDFLPNALQHAIFTRNPQNIDKRRPRTEVVLDTADGVRQWTVRSARARRQLRRGATVRLVVTPLAGYVASVEPTAP</sequence>
<keyword evidence="1" id="KW-0812">Transmembrane</keyword>
<dbReference type="EMBL" id="SMCX01000029">
    <property type="protein sequence ID" value="TCW20644.1"/>
    <property type="molecule type" value="Genomic_DNA"/>
</dbReference>
<feature type="transmembrane region" description="Helical" evidence="1">
    <location>
        <begin position="36"/>
        <end position="54"/>
    </location>
</feature>
<evidence type="ECO:0000313" key="2">
    <source>
        <dbReference type="EMBL" id="TCW20644.1"/>
    </source>
</evidence>
<dbReference type="GeneID" id="89529384"/>
<gene>
    <name evidence="2" type="ORF">EDD19_1298</name>
</gene>
<dbReference type="RefSeq" id="WP_131886409.1">
    <property type="nucleotide sequence ID" value="NZ_CP143053.1"/>
</dbReference>